<dbReference type="EMBL" id="FUZA01000014">
    <property type="protein sequence ID" value="SKC19673.1"/>
    <property type="molecule type" value="Genomic_DNA"/>
</dbReference>
<name>A0A1T5HG30_9BACT</name>
<keyword evidence="2" id="KW-1185">Reference proteome</keyword>
<organism evidence="1 2">
    <name type="scientific">Dyadobacter psychrophilus</name>
    <dbReference type="NCBI Taxonomy" id="651661"/>
    <lineage>
        <taxon>Bacteria</taxon>
        <taxon>Pseudomonadati</taxon>
        <taxon>Bacteroidota</taxon>
        <taxon>Cytophagia</taxon>
        <taxon>Cytophagales</taxon>
        <taxon>Spirosomataceae</taxon>
        <taxon>Dyadobacter</taxon>
    </lineage>
</organism>
<evidence type="ECO:0008006" key="3">
    <source>
        <dbReference type="Google" id="ProtNLM"/>
    </source>
</evidence>
<dbReference type="RefSeq" id="WP_082217938.1">
    <property type="nucleotide sequence ID" value="NZ_FUZA01000014.1"/>
</dbReference>
<dbReference type="AlphaFoldDB" id="A0A1T5HG30"/>
<dbReference type="STRING" id="651661.SAMN05660293_05517"/>
<evidence type="ECO:0000313" key="2">
    <source>
        <dbReference type="Proteomes" id="UP000190897"/>
    </source>
</evidence>
<evidence type="ECO:0000313" key="1">
    <source>
        <dbReference type="EMBL" id="SKC19673.1"/>
    </source>
</evidence>
<dbReference type="Proteomes" id="UP000190897">
    <property type="component" value="Unassembled WGS sequence"/>
</dbReference>
<reference evidence="2" key="1">
    <citation type="submission" date="2017-02" db="EMBL/GenBank/DDBJ databases">
        <authorList>
            <person name="Varghese N."/>
            <person name="Submissions S."/>
        </authorList>
    </citation>
    <scope>NUCLEOTIDE SEQUENCE [LARGE SCALE GENOMIC DNA]</scope>
    <source>
        <strain evidence="2">DSM 22270</strain>
    </source>
</reference>
<accession>A0A1T5HG30</accession>
<proteinExistence type="predicted"/>
<dbReference type="OrthoDB" id="9798438at2"/>
<gene>
    <name evidence="1" type="ORF">SAMN05660293_05517</name>
</gene>
<sequence>MKRSLCKICLLVLFISCKKDPVSSGSQSDSFSTALDRGVIENSQISEASGIVTSGLSSNVFWTHNDSGDTNRIFAIDSLGKGTRSVTVEGGVNRDWEAIAMTTFPEGPFLYIGDIGDNDNTHGDYCIYRIAEPADGVASTDRAQKIIFQYPDGPRDAECLLIDHQSKDIYILSKRENKKRLYRLAFPQVYDRLLTAEFIAEMPFSPGTDVGSYITDGNVSLDNSQIIIKSYLHIYHWRLKGNETIAQALVRPASILPYSLEAQGEALTFTKNVSAYLTLSEESDKKLPVHLNAYQRK</sequence>
<protein>
    <recommendedName>
        <fullName evidence="3">PE-PGRS family protein</fullName>
    </recommendedName>
</protein>